<name>A0A2V2LCJ6_9RHOB</name>
<gene>
    <name evidence="7" type="ORF">DKT77_09015</name>
</gene>
<comment type="caution">
    <text evidence="5">Lacks conserved residue(s) required for the propagation of feature annotation.</text>
</comment>
<dbReference type="RefSeq" id="WP_109811371.1">
    <property type="nucleotide sequence ID" value="NZ_QGKU01000031.1"/>
</dbReference>
<dbReference type="InterPro" id="IPR054728">
    <property type="entry name" value="RsmB-like_ferredoxin"/>
</dbReference>
<dbReference type="PANTHER" id="PTHR22807">
    <property type="entry name" value="NOP2 YEAST -RELATED NOL1/NOP2/FMU SUN DOMAIN-CONTAINING"/>
    <property type="match status" value="1"/>
</dbReference>
<dbReference type="InterPro" id="IPR029063">
    <property type="entry name" value="SAM-dependent_MTases_sf"/>
</dbReference>
<evidence type="ECO:0000313" key="7">
    <source>
        <dbReference type="EMBL" id="PWR03065.1"/>
    </source>
</evidence>
<dbReference type="Pfam" id="PF01189">
    <property type="entry name" value="Methyltr_RsmB-F"/>
    <property type="match status" value="1"/>
</dbReference>
<comment type="similarity">
    <text evidence="5">Belongs to the class I-like SAM-binding methyltransferase superfamily. RsmB/NOP family.</text>
</comment>
<evidence type="ECO:0000256" key="1">
    <source>
        <dbReference type="ARBA" id="ARBA00022603"/>
    </source>
</evidence>
<feature type="active site" description="Nucleophile" evidence="5">
    <location>
        <position position="342"/>
    </location>
</feature>
<evidence type="ECO:0000259" key="6">
    <source>
        <dbReference type="PROSITE" id="PS51686"/>
    </source>
</evidence>
<dbReference type="PANTHER" id="PTHR22807:SF53">
    <property type="entry name" value="RIBOSOMAL RNA SMALL SUBUNIT METHYLTRANSFERASE B-RELATED"/>
    <property type="match status" value="1"/>
</dbReference>
<evidence type="ECO:0000256" key="5">
    <source>
        <dbReference type="PROSITE-ProRule" id="PRU01023"/>
    </source>
</evidence>
<dbReference type="OrthoDB" id="9810297at2"/>
<dbReference type="PRINTS" id="PR02008">
    <property type="entry name" value="RCMTFAMILY"/>
</dbReference>
<dbReference type="GO" id="GO:0008173">
    <property type="term" value="F:RNA methyltransferase activity"/>
    <property type="evidence" value="ECO:0007669"/>
    <property type="project" value="InterPro"/>
</dbReference>
<comment type="caution">
    <text evidence="7">The sequence shown here is derived from an EMBL/GenBank/DDBJ whole genome shotgun (WGS) entry which is preliminary data.</text>
</comment>
<keyword evidence="4 5" id="KW-0694">RNA-binding</keyword>
<evidence type="ECO:0000256" key="4">
    <source>
        <dbReference type="ARBA" id="ARBA00022884"/>
    </source>
</evidence>
<sequence length="394" mass="41023">MTPGARVAAAADLLDDILGGAPAEKALTGWARGHRFAGSKDRAAIRDLVYDALRRRRSLAALGGAETGRGLMIGLARESGHDAALLFDGVGYGPAPLSEAEAEAGRAPLDGPEALDCPDWLWPDLQDSLGADAAAALAALRERAPVHLRVNTRRTTVDEAQAQLAAAGTDTRRHPLSATALEVVTGARRLRADPAVLSGALEFQDAASQAVSDLVPLPEGGRLLDYCAGGGGKTLAIGARVKGHFVAHDAAPRRMADLPARAARAGLAVHCAAPDALAAEAPFDTVLVDAPCSGSGSWRRDPQGKWTLDPARLDELTALQDEILVAACGHVAQGGSLCYVTCSLLARENEERIAAFLSAMPGWTCRAQHRFTPADGGDGFFFALLGRDVDTTQG</sequence>
<dbReference type="GO" id="GO:0001510">
    <property type="term" value="P:RNA methylation"/>
    <property type="evidence" value="ECO:0007669"/>
    <property type="project" value="InterPro"/>
</dbReference>
<keyword evidence="2 5" id="KW-0808">Transferase</keyword>
<dbReference type="AlphaFoldDB" id="A0A2V2LCJ6"/>
<feature type="binding site" evidence="5">
    <location>
        <position position="289"/>
    </location>
    <ligand>
        <name>S-adenosyl-L-methionine</name>
        <dbReference type="ChEBI" id="CHEBI:59789"/>
    </ligand>
</feature>
<dbReference type="EMBL" id="QGKU01000031">
    <property type="protein sequence ID" value="PWR03065.1"/>
    <property type="molecule type" value="Genomic_DNA"/>
</dbReference>
<proteinExistence type="inferred from homology"/>
<dbReference type="Gene3D" id="3.40.50.150">
    <property type="entry name" value="Vaccinia Virus protein VP39"/>
    <property type="match status" value="1"/>
</dbReference>
<evidence type="ECO:0000256" key="3">
    <source>
        <dbReference type="ARBA" id="ARBA00022691"/>
    </source>
</evidence>
<keyword evidence="8" id="KW-1185">Reference proteome</keyword>
<protein>
    <submittedName>
        <fullName evidence="7">SAM-dependent methyltransferase</fullName>
    </submittedName>
</protein>
<feature type="domain" description="SAM-dependent MTase RsmB/NOP-type" evidence="6">
    <location>
        <begin position="136"/>
        <end position="394"/>
    </location>
</feature>
<evidence type="ECO:0000256" key="2">
    <source>
        <dbReference type="ARBA" id="ARBA00022679"/>
    </source>
</evidence>
<dbReference type="PROSITE" id="PS51686">
    <property type="entry name" value="SAM_MT_RSMB_NOP"/>
    <property type="match status" value="1"/>
</dbReference>
<dbReference type="GO" id="GO:0003723">
    <property type="term" value="F:RNA binding"/>
    <property type="evidence" value="ECO:0007669"/>
    <property type="project" value="UniProtKB-UniRule"/>
</dbReference>
<evidence type="ECO:0000313" key="8">
    <source>
        <dbReference type="Proteomes" id="UP000245680"/>
    </source>
</evidence>
<dbReference type="Proteomes" id="UP000245680">
    <property type="component" value="Unassembled WGS sequence"/>
</dbReference>
<organism evidence="7 8">
    <name type="scientific">Meridianimarinicoccus roseus</name>
    <dbReference type="NCBI Taxonomy" id="2072018"/>
    <lineage>
        <taxon>Bacteria</taxon>
        <taxon>Pseudomonadati</taxon>
        <taxon>Pseudomonadota</taxon>
        <taxon>Alphaproteobacteria</taxon>
        <taxon>Rhodobacterales</taxon>
        <taxon>Paracoccaceae</taxon>
        <taxon>Meridianimarinicoccus</taxon>
    </lineage>
</organism>
<dbReference type="InterPro" id="IPR001678">
    <property type="entry name" value="MeTrfase_RsmB-F_NOP2_dom"/>
</dbReference>
<accession>A0A2V2LCJ6</accession>
<keyword evidence="1 5" id="KW-0489">Methyltransferase</keyword>
<dbReference type="SUPFAM" id="SSF53335">
    <property type="entry name" value="S-adenosyl-L-methionine-dependent methyltransferases"/>
    <property type="match status" value="1"/>
</dbReference>
<dbReference type="Pfam" id="PF22458">
    <property type="entry name" value="RsmF-B_ferredox"/>
    <property type="match status" value="1"/>
</dbReference>
<dbReference type="InterPro" id="IPR049560">
    <property type="entry name" value="MeTrfase_RsmB-F_NOP2_cat"/>
</dbReference>
<reference evidence="7 8" key="1">
    <citation type="submission" date="2018-05" db="EMBL/GenBank/DDBJ databases">
        <title>Rhodobacteraceae gen. nov., sp. nov. isolated from sea water.</title>
        <authorList>
            <person name="Ren Y."/>
        </authorList>
    </citation>
    <scope>NUCLEOTIDE SEQUENCE [LARGE SCALE GENOMIC DNA]</scope>
    <source>
        <strain evidence="7 8">TG-679</strain>
    </source>
</reference>
<feature type="binding site" evidence="5">
    <location>
        <position position="249"/>
    </location>
    <ligand>
        <name>S-adenosyl-L-methionine</name>
        <dbReference type="ChEBI" id="CHEBI:59789"/>
    </ligand>
</feature>
<keyword evidence="3 5" id="KW-0949">S-adenosyl-L-methionine</keyword>
<dbReference type="InterPro" id="IPR023267">
    <property type="entry name" value="RCMT"/>
</dbReference>